<proteinExistence type="predicted"/>
<accession>D4YMB1</accession>
<dbReference type="AlphaFoldDB" id="D4YMB1"/>
<keyword evidence="2" id="KW-0472">Membrane</keyword>
<evidence type="ECO:0000259" key="3">
    <source>
        <dbReference type="Pfam" id="PF26571"/>
    </source>
</evidence>
<dbReference type="STRING" id="585530.HMPREF0183_1071"/>
<sequence>MGKHSASQKSKTSVSDFMWAVVGAKPRGRRMDDKATTATGVMRSVRRRPMLAAVVVPVAAGAALVTTATMVAGGNDSQDSQVVAESHAPENKEQDFTASEGISVDGKDQDMSAFASGLSKVEAKSAPEETKSASSGSSSSSGSAKSAGAGGGDSVDPGSSDKPVSGAPCGVSASIESGLTPNAISAYRAVCANFPQVKSYGGRRNDPGSDHNNGQAVDAMIRGQVGDEITAFLIKNRKELNIKYVIWEQKIYAPYTGWKGRPMENRGGDTANHFDHVHISVN</sequence>
<feature type="region of interest" description="Disordered" evidence="1">
    <location>
        <begin position="118"/>
        <end position="168"/>
    </location>
</feature>
<protein>
    <recommendedName>
        <fullName evidence="3">ARB-07466-like C-terminal domain-containing protein</fullName>
    </recommendedName>
</protein>
<dbReference type="OrthoDB" id="2989771at2"/>
<feature type="region of interest" description="Disordered" evidence="1">
    <location>
        <begin position="76"/>
        <end position="98"/>
    </location>
</feature>
<evidence type="ECO:0000256" key="1">
    <source>
        <dbReference type="SAM" id="MobiDB-lite"/>
    </source>
</evidence>
<evidence type="ECO:0000313" key="4">
    <source>
        <dbReference type="EMBL" id="EFG47572.1"/>
    </source>
</evidence>
<evidence type="ECO:0000313" key="5">
    <source>
        <dbReference type="Proteomes" id="UP000005714"/>
    </source>
</evidence>
<dbReference type="Proteomes" id="UP000005714">
    <property type="component" value="Unassembled WGS sequence"/>
</dbReference>
<feature type="compositionally biased region" description="Low complexity" evidence="1">
    <location>
        <begin position="154"/>
        <end position="165"/>
    </location>
</feature>
<dbReference type="Pfam" id="PF26571">
    <property type="entry name" value="VldE"/>
    <property type="match status" value="1"/>
</dbReference>
<evidence type="ECO:0000256" key="2">
    <source>
        <dbReference type="SAM" id="Phobius"/>
    </source>
</evidence>
<reference evidence="4 5" key="1">
    <citation type="submission" date="2010-04" db="EMBL/GenBank/DDBJ databases">
        <authorList>
            <person name="Qin X."/>
            <person name="Bachman B."/>
            <person name="Battles P."/>
            <person name="Bell A."/>
            <person name="Bess C."/>
            <person name="Bickham C."/>
            <person name="Chaboub L."/>
            <person name="Chen D."/>
            <person name="Coyle M."/>
            <person name="Deiros D.R."/>
            <person name="Dinh H."/>
            <person name="Forbes L."/>
            <person name="Fowler G."/>
            <person name="Francisco L."/>
            <person name="Fu Q."/>
            <person name="Gubbala S."/>
            <person name="Hale W."/>
            <person name="Han Y."/>
            <person name="Hemphill L."/>
            <person name="Highlander S.K."/>
            <person name="Hirani K."/>
            <person name="Hogues M."/>
            <person name="Jackson L."/>
            <person name="Jakkamsetti A."/>
            <person name="Javaid M."/>
            <person name="Jiang H."/>
            <person name="Korchina V."/>
            <person name="Kovar C."/>
            <person name="Lara F."/>
            <person name="Lee S."/>
            <person name="Mata R."/>
            <person name="Mathew T."/>
            <person name="Moen C."/>
            <person name="Morales K."/>
            <person name="Munidasa M."/>
            <person name="Nazareth L."/>
            <person name="Ngo R."/>
            <person name="Nguyen L."/>
            <person name="Okwuonu G."/>
            <person name="Ongeri F."/>
            <person name="Patil S."/>
            <person name="Petrosino J."/>
            <person name="Pham C."/>
            <person name="Pham P."/>
            <person name="Pu L.-L."/>
            <person name="Puazo M."/>
            <person name="Raj R."/>
            <person name="Reid J."/>
            <person name="Rouhana J."/>
            <person name="Saada N."/>
            <person name="Shang Y."/>
            <person name="Simmons D."/>
            <person name="Thornton R."/>
            <person name="Warren J."/>
            <person name="Weissenberger G."/>
            <person name="Zhang J."/>
            <person name="Zhang L."/>
            <person name="Zhou C."/>
            <person name="Zhu D."/>
            <person name="Muzny D."/>
            <person name="Worley K."/>
            <person name="Gibbs R."/>
        </authorList>
    </citation>
    <scope>NUCLEOTIDE SEQUENCE [LARGE SCALE GENOMIC DNA]</scope>
    <source>
        <strain evidence="4 5">ATCC 49030</strain>
    </source>
</reference>
<keyword evidence="5" id="KW-1185">Reference proteome</keyword>
<name>D4YMB1_9MICO</name>
<keyword evidence="2" id="KW-1133">Transmembrane helix</keyword>
<comment type="caution">
    <text evidence="4">The sequence shown here is derived from an EMBL/GenBank/DDBJ whole genome shotgun (WGS) entry which is preliminary data.</text>
</comment>
<feature type="compositionally biased region" description="Basic and acidic residues" evidence="1">
    <location>
        <begin position="121"/>
        <end position="131"/>
    </location>
</feature>
<feature type="compositionally biased region" description="Low complexity" evidence="1">
    <location>
        <begin position="132"/>
        <end position="147"/>
    </location>
</feature>
<feature type="transmembrane region" description="Helical" evidence="2">
    <location>
        <begin position="51"/>
        <end position="72"/>
    </location>
</feature>
<dbReference type="eggNOG" id="COG3103">
    <property type="taxonomic scope" value="Bacteria"/>
</dbReference>
<keyword evidence="2" id="KW-0812">Transmembrane</keyword>
<feature type="domain" description="ARB-07466-like C-terminal" evidence="3">
    <location>
        <begin position="176"/>
        <end position="274"/>
    </location>
</feature>
<dbReference type="EMBL" id="ADNU01000032">
    <property type="protein sequence ID" value="EFG47572.1"/>
    <property type="molecule type" value="Genomic_DNA"/>
</dbReference>
<gene>
    <name evidence="4" type="ORF">HMPREF0183_1071</name>
</gene>
<dbReference type="RefSeq" id="WP_005883561.1">
    <property type="nucleotide sequence ID" value="NZ_ADNU01000032.1"/>
</dbReference>
<organism evidence="4 5">
    <name type="scientific">Brevibacterium mcbrellneri ATCC 49030</name>
    <dbReference type="NCBI Taxonomy" id="585530"/>
    <lineage>
        <taxon>Bacteria</taxon>
        <taxon>Bacillati</taxon>
        <taxon>Actinomycetota</taxon>
        <taxon>Actinomycetes</taxon>
        <taxon>Micrococcales</taxon>
        <taxon>Brevibacteriaceae</taxon>
        <taxon>Brevibacterium</taxon>
    </lineage>
</organism>
<dbReference type="InterPro" id="IPR058593">
    <property type="entry name" value="ARB_07466-like_C"/>
</dbReference>